<name>A0A0J7XF52_9SPHN</name>
<comment type="caution">
    <text evidence="1">The sequence shown here is derived from an EMBL/GenBank/DDBJ whole genome shotgun (WGS) entry which is preliminary data.</text>
</comment>
<organism evidence="1 2">
    <name type="scientific">Novosphingobium barchaimii LL02</name>
    <dbReference type="NCBI Taxonomy" id="1114963"/>
    <lineage>
        <taxon>Bacteria</taxon>
        <taxon>Pseudomonadati</taxon>
        <taxon>Pseudomonadota</taxon>
        <taxon>Alphaproteobacteria</taxon>
        <taxon>Sphingomonadales</taxon>
        <taxon>Sphingomonadaceae</taxon>
        <taxon>Novosphingobium</taxon>
    </lineage>
</organism>
<dbReference type="Proteomes" id="UP000052268">
    <property type="component" value="Unassembled WGS sequence"/>
</dbReference>
<evidence type="ECO:0000313" key="2">
    <source>
        <dbReference type="Proteomes" id="UP000052268"/>
    </source>
</evidence>
<proteinExistence type="predicted"/>
<dbReference type="EMBL" id="JACU01000022">
    <property type="protein sequence ID" value="KMS50349.1"/>
    <property type="molecule type" value="Genomic_DNA"/>
</dbReference>
<accession>A0A0J7XF52</accession>
<dbReference type="AlphaFoldDB" id="A0A0J7XF52"/>
<reference evidence="1 2" key="1">
    <citation type="journal article" date="2015" name="G3 (Bethesda)">
        <title>Insights into Ongoing Evolution of the Hexachlorocyclohexane Catabolic Pathway from Comparative Genomics of Ten Sphingomonadaceae Strains.</title>
        <authorList>
            <person name="Pearce S.L."/>
            <person name="Oakeshott J.G."/>
            <person name="Pandey G."/>
        </authorList>
    </citation>
    <scope>NUCLEOTIDE SEQUENCE [LARGE SCALE GENOMIC DNA]</scope>
    <source>
        <strain evidence="1 2">LL02</strain>
    </source>
</reference>
<gene>
    <name evidence="1" type="ORF">V474_12605</name>
</gene>
<sequence length="107" mass="11737">MALLQLPKNRDGLQARRALEQRHDFFIPQFGERIWPTAAMTSLPATLRWRPGIFLYPVARAGGEASHGGGGFLRVFLTKGHVVPLLLVGDGTARHPILFLALKIGPS</sequence>
<evidence type="ECO:0000313" key="1">
    <source>
        <dbReference type="EMBL" id="KMS50349.1"/>
    </source>
</evidence>
<protein>
    <submittedName>
        <fullName evidence="1">Uncharacterized protein</fullName>
    </submittedName>
</protein>
<keyword evidence="2" id="KW-1185">Reference proteome</keyword>